<dbReference type="PANTHER" id="PTHR46033:SF16">
    <property type="entry name" value="AMINOTRANSFERASE-LIKE PLANT MOBILE DOMAIN-CONTAINING PROTEIN"/>
    <property type="match status" value="1"/>
</dbReference>
<dbReference type="GO" id="GO:0010073">
    <property type="term" value="P:meristem maintenance"/>
    <property type="evidence" value="ECO:0007669"/>
    <property type="project" value="InterPro"/>
</dbReference>
<feature type="compositionally biased region" description="Low complexity" evidence="1">
    <location>
        <begin position="825"/>
        <end position="838"/>
    </location>
</feature>
<feature type="region of interest" description="Disordered" evidence="1">
    <location>
        <begin position="1"/>
        <end position="45"/>
    </location>
</feature>
<evidence type="ECO:0000313" key="3">
    <source>
        <dbReference type="EMBL" id="SPC90103.1"/>
    </source>
</evidence>
<dbReference type="EMBL" id="OIVN01001118">
    <property type="protein sequence ID" value="SPC90103.1"/>
    <property type="molecule type" value="Genomic_DNA"/>
</dbReference>
<feature type="compositionally biased region" description="Basic residues" evidence="1">
    <location>
        <begin position="681"/>
        <end position="690"/>
    </location>
</feature>
<organism evidence="3">
    <name type="scientific">Fagus sylvatica</name>
    <name type="common">Beechnut</name>
    <dbReference type="NCBI Taxonomy" id="28930"/>
    <lineage>
        <taxon>Eukaryota</taxon>
        <taxon>Viridiplantae</taxon>
        <taxon>Streptophyta</taxon>
        <taxon>Embryophyta</taxon>
        <taxon>Tracheophyta</taxon>
        <taxon>Spermatophyta</taxon>
        <taxon>Magnoliopsida</taxon>
        <taxon>eudicotyledons</taxon>
        <taxon>Gunneridae</taxon>
        <taxon>Pentapetalae</taxon>
        <taxon>rosids</taxon>
        <taxon>fabids</taxon>
        <taxon>Fagales</taxon>
        <taxon>Fagaceae</taxon>
        <taxon>Fagus</taxon>
    </lineage>
</organism>
<feature type="compositionally biased region" description="Basic and acidic residues" evidence="1">
    <location>
        <begin position="20"/>
        <end position="29"/>
    </location>
</feature>
<feature type="compositionally biased region" description="Basic and acidic residues" evidence="1">
    <location>
        <begin position="721"/>
        <end position="731"/>
    </location>
</feature>
<name>A0A2N9FSB7_FAGSY</name>
<feature type="domain" description="Aminotransferase-like plant mobile" evidence="2">
    <location>
        <begin position="159"/>
        <end position="489"/>
    </location>
</feature>
<dbReference type="AlphaFoldDB" id="A0A2N9FSB7"/>
<evidence type="ECO:0000259" key="2">
    <source>
        <dbReference type="Pfam" id="PF10536"/>
    </source>
</evidence>
<accession>A0A2N9FSB7</accession>
<dbReference type="InterPro" id="IPR019557">
    <property type="entry name" value="AminoTfrase-like_pln_mobile"/>
</dbReference>
<sequence length="1265" mass="137208">MASSSKKPVKGRGGSSSGKGDVRTPRGTEDNGNSSDSVLGSPEPHGDILGRPILDPWYRSSERFPSVSASLQPPAADWEWVVIREDATADVAWTPNFREIRDLQIQRNEMLAVPLVFYFQCSRAVKWANWIDSELADREFCDCLERAGVLCSILISRGSNMYRDTEALRQLVRRWCPSTHTFFFAHGEMTVTLEDVENHWLLPILGNQGPADLALSPKELEIESALADYIGRKNIALGTQAARFKPWMEHFNRKTDPSIRRAAFVAYWLSKCVFGEHLAYSIKPLYFPLAVKIAAGVCFPLAPLLLGQIYTQLDLLHAEELAGASCHIVTTAFNSSIGHTFLWEHALEYIRKGRKPYEGRNKFASMPDGVVANVGDFQGDVLAVYLWVGSKFYDHSLIPSLDSESKVCWRPYGVSHRGFVYESVMSGFSNIEAQDYTLVAGDMASLTYLSATNAGWLPVLSPDGIRFTVYSAHRVRKQFGFDQEVPVVMGVATGEIPTINPFLRDRAFAYWSSAATRVIIPSEFRNSGRGDISHLLESYTSPLPHPRLFVATNTMTTYANRQSLGYAVWHHEDSRWVIHGSPHPPLWLRDHPHVAASGKAPSSRGRRIASAGTSAAKRKQPERSKKGEASSKDSPARAAKIQKTSATKGSKEVLTLKAAIASPPPAEEDILEGVSAPVSRKPVRKTRAGKKTFVPPTFPSAPSSIAAHVAARKSSRGVVYSEKRSKQRADTSSRVPIEIPDDLDNSSSNSDSSGAVEEEVEKESAGADAAEAVSGADDFATDISSADINSVDTDALLSASSGEKDVEAGVDTEDDGVSMDELEAAEASSESTPIASASKPISAEEAVEEHATVGVVTGIEEIVETTPVAVTSSGGTVQGGPSGSGSHADPSLLDSSPSTRQYVRRARRGSIVSTDSKRTGSATVRVLTPPSPLPESGGIASTPIIMAAAVSAATLVQESETAPAAVGGSVALAEHVEVAASEDPVQAEVIPGSDVPVVEEELAQDPVDDIDMADAYDSYDEVLAEAEDDVAGAQAADTGATVPVATHGSPTKIAGSGNEAVAEEERIHQSAVVESAIRGQPELVFAARPTIPRTSVLVDMDAFFREFDCTSFSSRHAEHFWTFDDRKADFEIFRVPQEGIRFLKALWDKYGSCSSYFRLGVHVGSSMLTLLCCVLAHMEYTRLEDVTEIHILEWKAVVQEAIEGGFRFGFILDYLRRLAHGVFSRRVLAELREAEAQCCCIKRCSEHSRAKSMGLSICQESFCRI</sequence>
<feature type="region of interest" description="Disordered" evidence="1">
    <location>
        <begin position="589"/>
        <end position="648"/>
    </location>
</feature>
<proteinExistence type="predicted"/>
<feature type="compositionally biased region" description="Basic and acidic residues" evidence="1">
    <location>
        <begin position="619"/>
        <end position="635"/>
    </location>
</feature>
<protein>
    <recommendedName>
        <fullName evidence="2">Aminotransferase-like plant mobile domain-containing protein</fullName>
    </recommendedName>
</protein>
<feature type="region of interest" description="Disordered" evidence="1">
    <location>
        <begin position="681"/>
        <end position="773"/>
    </location>
</feature>
<reference evidence="3" key="1">
    <citation type="submission" date="2018-02" db="EMBL/GenBank/DDBJ databases">
        <authorList>
            <person name="Cohen D.B."/>
            <person name="Kent A.D."/>
        </authorList>
    </citation>
    <scope>NUCLEOTIDE SEQUENCE</scope>
</reference>
<gene>
    <name evidence="3" type="ORF">FSB_LOCUS17985</name>
</gene>
<feature type="compositionally biased region" description="Polar residues" evidence="1">
    <location>
        <begin position="911"/>
        <end position="922"/>
    </location>
</feature>
<evidence type="ECO:0000256" key="1">
    <source>
        <dbReference type="SAM" id="MobiDB-lite"/>
    </source>
</evidence>
<dbReference type="InterPro" id="IPR044824">
    <property type="entry name" value="MAIN-like"/>
</dbReference>
<feature type="compositionally biased region" description="Acidic residues" evidence="1">
    <location>
        <begin position="808"/>
        <end position="824"/>
    </location>
</feature>
<dbReference type="PANTHER" id="PTHR46033">
    <property type="entry name" value="PROTEIN MAIN-LIKE 2"/>
    <property type="match status" value="1"/>
</dbReference>
<feature type="region of interest" description="Disordered" evidence="1">
    <location>
        <begin position="798"/>
        <end position="846"/>
    </location>
</feature>
<dbReference type="Pfam" id="PF10536">
    <property type="entry name" value="PMD"/>
    <property type="match status" value="1"/>
</dbReference>
<feature type="region of interest" description="Disordered" evidence="1">
    <location>
        <begin position="867"/>
        <end position="935"/>
    </location>
</feature>